<dbReference type="Pfam" id="PF00075">
    <property type="entry name" value="RNase_H"/>
    <property type="match status" value="1"/>
</dbReference>
<evidence type="ECO:0000313" key="2">
    <source>
        <dbReference type="EMBL" id="GFX86380.1"/>
    </source>
</evidence>
<dbReference type="Proteomes" id="UP000887159">
    <property type="component" value="Unassembled WGS sequence"/>
</dbReference>
<dbReference type="SUPFAM" id="SSF53098">
    <property type="entry name" value="Ribonuclease H-like"/>
    <property type="match status" value="1"/>
</dbReference>
<accession>A0A8X6R2K7</accession>
<proteinExistence type="predicted"/>
<dbReference type="GO" id="GO:0004523">
    <property type="term" value="F:RNA-DNA hybrid ribonuclease activity"/>
    <property type="evidence" value="ECO:0007669"/>
    <property type="project" value="InterPro"/>
</dbReference>
<dbReference type="Gene3D" id="3.30.420.10">
    <property type="entry name" value="Ribonuclease H-like superfamily/Ribonuclease H"/>
    <property type="match status" value="1"/>
</dbReference>
<dbReference type="PROSITE" id="PS50879">
    <property type="entry name" value="RNASE_H_1"/>
    <property type="match status" value="1"/>
</dbReference>
<organism evidence="2 3">
    <name type="scientific">Trichonephila clavipes</name>
    <name type="common">Golden silk orbweaver</name>
    <name type="synonym">Nephila clavipes</name>
    <dbReference type="NCBI Taxonomy" id="2585209"/>
    <lineage>
        <taxon>Eukaryota</taxon>
        <taxon>Metazoa</taxon>
        <taxon>Ecdysozoa</taxon>
        <taxon>Arthropoda</taxon>
        <taxon>Chelicerata</taxon>
        <taxon>Arachnida</taxon>
        <taxon>Araneae</taxon>
        <taxon>Araneomorphae</taxon>
        <taxon>Entelegynae</taxon>
        <taxon>Araneoidea</taxon>
        <taxon>Nephilidae</taxon>
        <taxon>Trichonephila</taxon>
    </lineage>
</organism>
<gene>
    <name evidence="2" type="primary">NCL1_21119</name>
    <name evidence="2" type="ORF">TNCV_2562691</name>
</gene>
<dbReference type="InterPro" id="IPR002156">
    <property type="entry name" value="RNaseH_domain"/>
</dbReference>
<sequence>MSKGFKLSQGLPQGSVLSPTLFTSLCSRVVLKKLSPEGARQLALEVISNIPDDAFLIYTDGSKNEHSRSGSGIYIKSQNNSSHIKLRNSVGFSGFCSELIAIDTGLKEALSIPGSNSIWVLSDSCSAIQHLSNWHKVGDNTGVAILEKLKHLPSSREIHLQWVYSNVNIAGNEITDSLAKDDAGQHTMNSAALTYSKLHSTYINNKQSTVPPAPHWYETKRPGGSLFLQYSRQEQTILTRIRIGHLRTLNFRDGNKVSPTCKRCSAHQASPEHIFDCLGLSKQDLYEDL</sequence>
<dbReference type="AlphaFoldDB" id="A0A8X6R2K7"/>
<dbReference type="CDD" id="cd09276">
    <property type="entry name" value="Rnase_HI_RT_non_LTR"/>
    <property type="match status" value="1"/>
</dbReference>
<protein>
    <submittedName>
        <fullName evidence="2">RNase H domain-containing protein</fullName>
    </submittedName>
</protein>
<name>A0A8X6R2K7_TRICX</name>
<dbReference type="InterPro" id="IPR012337">
    <property type="entry name" value="RNaseH-like_sf"/>
</dbReference>
<feature type="domain" description="RNase H type-1" evidence="1">
    <location>
        <begin position="51"/>
        <end position="184"/>
    </location>
</feature>
<dbReference type="GO" id="GO:0003676">
    <property type="term" value="F:nucleic acid binding"/>
    <property type="evidence" value="ECO:0007669"/>
    <property type="project" value="InterPro"/>
</dbReference>
<dbReference type="EMBL" id="BMAU01021007">
    <property type="protein sequence ID" value="GFX86380.1"/>
    <property type="molecule type" value="Genomic_DNA"/>
</dbReference>
<evidence type="ECO:0000259" key="1">
    <source>
        <dbReference type="PROSITE" id="PS50879"/>
    </source>
</evidence>
<keyword evidence="3" id="KW-1185">Reference proteome</keyword>
<reference evidence="2" key="1">
    <citation type="submission" date="2020-08" db="EMBL/GenBank/DDBJ databases">
        <title>Multicomponent nature underlies the extraordinary mechanical properties of spider dragline silk.</title>
        <authorList>
            <person name="Kono N."/>
            <person name="Nakamura H."/>
            <person name="Mori M."/>
            <person name="Yoshida Y."/>
            <person name="Ohtoshi R."/>
            <person name="Malay A.D."/>
            <person name="Moran D.A.P."/>
            <person name="Tomita M."/>
            <person name="Numata K."/>
            <person name="Arakawa K."/>
        </authorList>
    </citation>
    <scope>NUCLEOTIDE SEQUENCE</scope>
</reference>
<comment type="caution">
    <text evidence="2">The sequence shown here is derived from an EMBL/GenBank/DDBJ whole genome shotgun (WGS) entry which is preliminary data.</text>
</comment>
<evidence type="ECO:0000313" key="3">
    <source>
        <dbReference type="Proteomes" id="UP000887159"/>
    </source>
</evidence>
<dbReference type="InterPro" id="IPR036397">
    <property type="entry name" value="RNaseH_sf"/>
</dbReference>